<evidence type="ECO:0000313" key="2">
    <source>
        <dbReference type="EMBL" id="KKM63436.1"/>
    </source>
</evidence>
<evidence type="ECO:0000256" key="1">
    <source>
        <dbReference type="SAM" id="Phobius"/>
    </source>
</evidence>
<reference evidence="2" key="1">
    <citation type="journal article" date="2015" name="Nature">
        <title>Complex archaea that bridge the gap between prokaryotes and eukaryotes.</title>
        <authorList>
            <person name="Spang A."/>
            <person name="Saw J.H."/>
            <person name="Jorgensen S.L."/>
            <person name="Zaremba-Niedzwiedzka K."/>
            <person name="Martijn J."/>
            <person name="Lind A.E."/>
            <person name="van Eijk R."/>
            <person name="Schleper C."/>
            <person name="Guy L."/>
            <person name="Ettema T.J."/>
        </authorList>
    </citation>
    <scope>NUCLEOTIDE SEQUENCE</scope>
</reference>
<keyword evidence="1" id="KW-1133">Transmembrane helix</keyword>
<feature type="transmembrane region" description="Helical" evidence="1">
    <location>
        <begin position="6"/>
        <end position="29"/>
    </location>
</feature>
<proteinExistence type="predicted"/>
<sequence length="83" mass="9293">MLEEITSQIILYVILVSVGGAGSFIAMLYRCVRKQAVRSANQSKAILLLAKSIEEQTKFYHPEYHGGLFEEAEIILKDSNGNF</sequence>
<organism evidence="2">
    <name type="scientific">marine sediment metagenome</name>
    <dbReference type="NCBI Taxonomy" id="412755"/>
    <lineage>
        <taxon>unclassified sequences</taxon>
        <taxon>metagenomes</taxon>
        <taxon>ecological metagenomes</taxon>
    </lineage>
</organism>
<keyword evidence="1" id="KW-0472">Membrane</keyword>
<dbReference type="AlphaFoldDB" id="A0A0F9JM04"/>
<name>A0A0F9JM04_9ZZZZ</name>
<comment type="caution">
    <text evidence="2">The sequence shown here is derived from an EMBL/GenBank/DDBJ whole genome shotgun (WGS) entry which is preliminary data.</text>
</comment>
<dbReference type="EMBL" id="LAZR01011097">
    <property type="protein sequence ID" value="KKM63436.1"/>
    <property type="molecule type" value="Genomic_DNA"/>
</dbReference>
<gene>
    <name evidence="2" type="ORF">LCGC14_1511470</name>
</gene>
<protein>
    <submittedName>
        <fullName evidence="2">Uncharacterized protein</fullName>
    </submittedName>
</protein>
<keyword evidence="1" id="KW-0812">Transmembrane</keyword>
<accession>A0A0F9JM04</accession>